<comment type="similarity">
    <text evidence="1">Belongs to the transglycosylase family. Rpf subfamily.</text>
</comment>
<keyword evidence="2" id="KW-0378">Hydrolase</keyword>
<dbReference type="InterPro" id="IPR036779">
    <property type="entry name" value="LysM_dom_sf"/>
</dbReference>
<gene>
    <name evidence="5" type="ORF">GCM10009721_26920</name>
</gene>
<dbReference type="PROSITE" id="PS51782">
    <property type="entry name" value="LYSM"/>
    <property type="match status" value="1"/>
</dbReference>
<feature type="domain" description="LysM" evidence="4">
    <location>
        <begin position="174"/>
        <end position="222"/>
    </location>
</feature>
<proteinExistence type="inferred from homology"/>
<name>A0ABQ2I578_9MICO</name>
<dbReference type="SMART" id="SM00257">
    <property type="entry name" value="LysM"/>
    <property type="match status" value="1"/>
</dbReference>
<dbReference type="CDD" id="cd13925">
    <property type="entry name" value="RPF"/>
    <property type="match status" value="1"/>
</dbReference>
<dbReference type="InterPro" id="IPR010618">
    <property type="entry name" value="RPF"/>
</dbReference>
<evidence type="ECO:0000259" key="4">
    <source>
        <dbReference type="PROSITE" id="PS51782"/>
    </source>
</evidence>
<dbReference type="CDD" id="cd00118">
    <property type="entry name" value="LysM"/>
    <property type="match status" value="1"/>
</dbReference>
<dbReference type="EMBL" id="BMNZ01000005">
    <property type="protein sequence ID" value="GGM98651.1"/>
    <property type="molecule type" value="Genomic_DNA"/>
</dbReference>
<accession>A0ABQ2I578</accession>
<evidence type="ECO:0000313" key="5">
    <source>
        <dbReference type="EMBL" id="GGM98651.1"/>
    </source>
</evidence>
<evidence type="ECO:0000256" key="2">
    <source>
        <dbReference type="ARBA" id="ARBA00022801"/>
    </source>
</evidence>
<dbReference type="RefSeq" id="WP_030199784.1">
    <property type="nucleotide sequence ID" value="NZ_BMNZ01000005.1"/>
</dbReference>
<organism evidence="5 6">
    <name type="scientific">Terrabacter tumescens</name>
    <dbReference type="NCBI Taxonomy" id="60443"/>
    <lineage>
        <taxon>Bacteria</taxon>
        <taxon>Bacillati</taxon>
        <taxon>Actinomycetota</taxon>
        <taxon>Actinomycetes</taxon>
        <taxon>Micrococcales</taxon>
        <taxon>Intrasporangiaceae</taxon>
        <taxon>Terrabacter</taxon>
    </lineage>
</organism>
<dbReference type="SUPFAM" id="SSF54106">
    <property type="entry name" value="LysM domain"/>
    <property type="match status" value="1"/>
</dbReference>
<dbReference type="PANTHER" id="PTHR34700">
    <property type="entry name" value="POTASSIUM BINDING PROTEIN KBP"/>
    <property type="match status" value="1"/>
</dbReference>
<evidence type="ECO:0000256" key="1">
    <source>
        <dbReference type="ARBA" id="ARBA00010830"/>
    </source>
</evidence>
<dbReference type="InterPro" id="IPR018392">
    <property type="entry name" value="LysM"/>
</dbReference>
<dbReference type="Proteomes" id="UP000623461">
    <property type="component" value="Unassembled WGS sequence"/>
</dbReference>
<feature type="region of interest" description="Disordered" evidence="3">
    <location>
        <begin position="123"/>
        <end position="160"/>
    </location>
</feature>
<evidence type="ECO:0000256" key="3">
    <source>
        <dbReference type="SAM" id="MobiDB-lite"/>
    </source>
</evidence>
<comment type="caution">
    <text evidence="5">The sequence shown here is derived from an EMBL/GenBank/DDBJ whole genome shotgun (WGS) entry which is preliminary data.</text>
</comment>
<sequence length="223" mass="22844">MQYMSKHAAAKKISVKQRLAGVGIAGAATIAAGITTAGSAKAASVWDSVAACESGGNWHINTGNGYYGGLQFSSSTWRGFGGGAYASRADLATKAEQIAIAQRVLASQGPGAWPVCSKRAGLTRSNGGASTTAVSRSTTRKPLASTSTTSKKKTVSKKKTYAAKPATTNAGKGAKVTVRSGDTLGKLAARYHVAGGWKALWKANGARVTNPNLIFVGQTLRLP</sequence>
<dbReference type="PANTHER" id="PTHR34700:SF4">
    <property type="entry name" value="PHAGE-LIKE ELEMENT PBSX PROTEIN XKDP"/>
    <property type="match status" value="1"/>
</dbReference>
<dbReference type="Pfam" id="PF01476">
    <property type="entry name" value="LysM"/>
    <property type="match status" value="1"/>
</dbReference>
<dbReference type="Gene3D" id="1.10.530.10">
    <property type="match status" value="1"/>
</dbReference>
<protein>
    <submittedName>
        <fullName evidence="5">Transglycosylase</fullName>
    </submittedName>
</protein>
<dbReference type="Gene3D" id="3.10.350.10">
    <property type="entry name" value="LysM domain"/>
    <property type="match status" value="1"/>
</dbReference>
<keyword evidence="6" id="KW-1185">Reference proteome</keyword>
<dbReference type="Pfam" id="PF06737">
    <property type="entry name" value="Transglycosylas"/>
    <property type="match status" value="1"/>
</dbReference>
<reference evidence="6" key="1">
    <citation type="journal article" date="2019" name="Int. J. Syst. Evol. Microbiol.">
        <title>The Global Catalogue of Microorganisms (GCM) 10K type strain sequencing project: providing services to taxonomists for standard genome sequencing and annotation.</title>
        <authorList>
            <consortium name="The Broad Institute Genomics Platform"/>
            <consortium name="The Broad Institute Genome Sequencing Center for Infectious Disease"/>
            <person name="Wu L."/>
            <person name="Ma J."/>
        </authorList>
    </citation>
    <scope>NUCLEOTIDE SEQUENCE [LARGE SCALE GENOMIC DNA]</scope>
    <source>
        <strain evidence="6">JCM 1365</strain>
    </source>
</reference>
<dbReference type="InterPro" id="IPR052196">
    <property type="entry name" value="Bact_Kbp"/>
</dbReference>
<evidence type="ECO:0000313" key="6">
    <source>
        <dbReference type="Proteomes" id="UP000623461"/>
    </source>
</evidence>
<dbReference type="InterPro" id="IPR023346">
    <property type="entry name" value="Lysozyme-like_dom_sf"/>
</dbReference>
<feature type="compositionally biased region" description="Basic residues" evidence="3">
    <location>
        <begin position="150"/>
        <end position="160"/>
    </location>
</feature>
<dbReference type="SUPFAM" id="SSF53955">
    <property type="entry name" value="Lysozyme-like"/>
    <property type="match status" value="1"/>
</dbReference>